<feature type="region of interest" description="Disordered" evidence="1">
    <location>
        <begin position="198"/>
        <end position="263"/>
    </location>
</feature>
<name>W2KIV9_PHYNI</name>
<dbReference type="AlphaFoldDB" id="W2KIV9"/>
<protein>
    <recommendedName>
        <fullName evidence="3">MULE transposase domain-containing protein</fullName>
    </recommendedName>
</protein>
<dbReference type="OrthoDB" id="120462at2759"/>
<evidence type="ECO:0008006" key="3">
    <source>
        <dbReference type="Google" id="ProtNLM"/>
    </source>
</evidence>
<sequence>MFKCIAFALGKEPNPGDVVCDFEGALILAIRSQFPSTRIVGCLFLFKQACRRKLKEYRMPNEEAEIAMSFGVFDMLTVIAPEKVAVQGIAWVKRKIKEHRQSKSLLYSREKWKSFWKYVAKTWLSTYTPELWNIYRVTRKIVNRTNNPLERFHRELNARMKPHPSLKPSVRVIEELAGKYVVLRRSIISGEATAPVRPPMRFPKAAKLPDVSECDDSSSDEVDDEMGSDVNDADSELSDEDLGIVNDTAFDFEGDEGKEADSL</sequence>
<proteinExistence type="predicted"/>
<organism evidence="2">
    <name type="scientific">Phytophthora nicotianae</name>
    <name type="common">Potato buckeye rot agent</name>
    <name type="synonym">Phytophthora parasitica</name>
    <dbReference type="NCBI Taxonomy" id="4792"/>
    <lineage>
        <taxon>Eukaryota</taxon>
        <taxon>Sar</taxon>
        <taxon>Stramenopiles</taxon>
        <taxon>Oomycota</taxon>
        <taxon>Peronosporomycetes</taxon>
        <taxon>Peronosporales</taxon>
        <taxon>Peronosporaceae</taxon>
        <taxon>Phytophthora</taxon>
    </lineage>
</organism>
<dbReference type="EMBL" id="KI681839">
    <property type="protein sequence ID" value="ETL84285.1"/>
    <property type="molecule type" value="Genomic_DNA"/>
</dbReference>
<feature type="compositionally biased region" description="Acidic residues" evidence="1">
    <location>
        <begin position="212"/>
        <end position="242"/>
    </location>
</feature>
<dbReference type="Proteomes" id="UP000054423">
    <property type="component" value="Unassembled WGS sequence"/>
</dbReference>
<accession>W2KIV9</accession>
<evidence type="ECO:0000256" key="1">
    <source>
        <dbReference type="SAM" id="MobiDB-lite"/>
    </source>
</evidence>
<reference evidence="2" key="1">
    <citation type="submission" date="2013-11" db="EMBL/GenBank/DDBJ databases">
        <title>The Genome Sequence of Phytophthora parasitica CHvinca01.</title>
        <authorList>
            <consortium name="The Broad Institute Genomics Platform"/>
            <person name="Russ C."/>
            <person name="Tyler B."/>
            <person name="Panabieres F."/>
            <person name="Shan W."/>
            <person name="Tripathy S."/>
            <person name="Grunwald N."/>
            <person name="Machado M."/>
            <person name="Johnson C.S."/>
            <person name="Arredondo F."/>
            <person name="Hong C."/>
            <person name="Coffey M."/>
            <person name="Young S.K."/>
            <person name="Zeng Q."/>
            <person name="Gargeya S."/>
            <person name="Fitzgerald M."/>
            <person name="Abouelleil A."/>
            <person name="Alvarado L."/>
            <person name="Chapman S.B."/>
            <person name="Gainer-Dewar J."/>
            <person name="Goldberg J."/>
            <person name="Griggs A."/>
            <person name="Gujja S."/>
            <person name="Hansen M."/>
            <person name="Howarth C."/>
            <person name="Imamovic A."/>
            <person name="Ireland A."/>
            <person name="Larimer J."/>
            <person name="McCowan C."/>
            <person name="Murphy C."/>
            <person name="Pearson M."/>
            <person name="Poon T.W."/>
            <person name="Priest M."/>
            <person name="Roberts A."/>
            <person name="Saif S."/>
            <person name="Shea T."/>
            <person name="Sykes S."/>
            <person name="Wortman J."/>
            <person name="Nusbaum C."/>
            <person name="Birren B."/>
        </authorList>
    </citation>
    <scope>NUCLEOTIDE SEQUENCE [LARGE SCALE GENOMIC DNA]</scope>
    <source>
        <strain evidence="2">CHvinca01</strain>
    </source>
</reference>
<gene>
    <name evidence="2" type="ORF">L917_15859</name>
</gene>
<dbReference type="VEuPathDB" id="FungiDB:PPTG_20725"/>
<evidence type="ECO:0000313" key="2">
    <source>
        <dbReference type="EMBL" id="ETL84285.1"/>
    </source>
</evidence>